<dbReference type="RefSeq" id="WP_204463865.1">
    <property type="nucleotide sequence ID" value="NZ_JAFBCV010000001.1"/>
</dbReference>
<dbReference type="PANTHER" id="PTHR46558">
    <property type="entry name" value="TRACRIPTIONAL REGULATORY PROTEIN-RELATED-RELATED"/>
    <property type="match status" value="1"/>
</dbReference>
<comment type="caution">
    <text evidence="4">The sequence shown here is derived from an EMBL/GenBank/DDBJ whole genome shotgun (WGS) entry which is preliminary data.</text>
</comment>
<evidence type="ECO:0000259" key="3">
    <source>
        <dbReference type="PROSITE" id="PS50943"/>
    </source>
</evidence>
<gene>
    <name evidence="4" type="ORF">JOC54_000310</name>
</gene>
<evidence type="ECO:0000313" key="4">
    <source>
        <dbReference type="EMBL" id="MBM7837079.1"/>
    </source>
</evidence>
<organism evidence="4 5">
    <name type="scientific">Shouchella xiaoxiensis</name>
    <dbReference type="NCBI Taxonomy" id="766895"/>
    <lineage>
        <taxon>Bacteria</taxon>
        <taxon>Bacillati</taxon>
        <taxon>Bacillota</taxon>
        <taxon>Bacilli</taxon>
        <taxon>Bacillales</taxon>
        <taxon>Bacillaceae</taxon>
        <taxon>Shouchella</taxon>
    </lineage>
</organism>
<accession>A0ABS2SNI4</accession>
<evidence type="ECO:0000256" key="1">
    <source>
        <dbReference type="ARBA" id="ARBA00023125"/>
    </source>
</evidence>
<dbReference type="Proteomes" id="UP001179280">
    <property type="component" value="Unassembled WGS sequence"/>
</dbReference>
<protein>
    <submittedName>
        <fullName evidence="4">Transcriptional regulator with XRE-family HTH domain</fullName>
    </submittedName>
</protein>
<sequence length="155" mass="18070">MRFQDRIKYEREKFNWSQQELADQVHVTRQAISKWETGKSLPTIETIIQLSDLFNITIDDFLRGDPQLERKLIQDSRKLAYPKLKELFEVILYVNGIAIIFIWLATALNTFAGTSISLVGLPAWAERVPSVLTILGFSGYFIFNRRYEPRINQES</sequence>
<dbReference type="Pfam" id="PF01381">
    <property type="entry name" value="HTH_3"/>
    <property type="match status" value="1"/>
</dbReference>
<dbReference type="SUPFAM" id="SSF47413">
    <property type="entry name" value="lambda repressor-like DNA-binding domains"/>
    <property type="match status" value="1"/>
</dbReference>
<keyword evidence="2" id="KW-0472">Membrane</keyword>
<proteinExistence type="predicted"/>
<feature type="transmembrane region" description="Helical" evidence="2">
    <location>
        <begin position="87"/>
        <end position="112"/>
    </location>
</feature>
<keyword evidence="1" id="KW-0238">DNA-binding</keyword>
<keyword evidence="2" id="KW-0812">Transmembrane</keyword>
<keyword evidence="5" id="KW-1185">Reference proteome</keyword>
<dbReference type="EMBL" id="JAFBCV010000001">
    <property type="protein sequence ID" value="MBM7837079.1"/>
    <property type="molecule type" value="Genomic_DNA"/>
</dbReference>
<evidence type="ECO:0000313" key="5">
    <source>
        <dbReference type="Proteomes" id="UP001179280"/>
    </source>
</evidence>
<evidence type="ECO:0000256" key="2">
    <source>
        <dbReference type="SAM" id="Phobius"/>
    </source>
</evidence>
<dbReference type="CDD" id="cd00093">
    <property type="entry name" value="HTH_XRE"/>
    <property type="match status" value="1"/>
</dbReference>
<name>A0ABS2SNI4_9BACI</name>
<dbReference type="PROSITE" id="PS50943">
    <property type="entry name" value="HTH_CROC1"/>
    <property type="match status" value="1"/>
</dbReference>
<dbReference type="InterPro" id="IPR010982">
    <property type="entry name" value="Lambda_DNA-bd_dom_sf"/>
</dbReference>
<dbReference type="Gene3D" id="1.10.260.40">
    <property type="entry name" value="lambda repressor-like DNA-binding domains"/>
    <property type="match status" value="1"/>
</dbReference>
<feature type="domain" description="HTH cro/C1-type" evidence="3">
    <location>
        <begin position="7"/>
        <end position="61"/>
    </location>
</feature>
<dbReference type="InterPro" id="IPR001387">
    <property type="entry name" value="Cro/C1-type_HTH"/>
</dbReference>
<dbReference type="SMART" id="SM00530">
    <property type="entry name" value="HTH_XRE"/>
    <property type="match status" value="1"/>
</dbReference>
<reference evidence="4" key="1">
    <citation type="submission" date="2021-01" db="EMBL/GenBank/DDBJ databases">
        <title>Genomic Encyclopedia of Type Strains, Phase IV (KMG-IV): sequencing the most valuable type-strain genomes for metagenomic binning, comparative biology and taxonomic classification.</title>
        <authorList>
            <person name="Goeker M."/>
        </authorList>
    </citation>
    <scope>NUCLEOTIDE SEQUENCE</scope>
    <source>
        <strain evidence="4">DSM 21943</strain>
    </source>
</reference>
<keyword evidence="2" id="KW-1133">Transmembrane helix</keyword>
<feature type="transmembrane region" description="Helical" evidence="2">
    <location>
        <begin position="124"/>
        <end position="143"/>
    </location>
</feature>
<dbReference type="PANTHER" id="PTHR46558:SF15">
    <property type="entry name" value="HELIX-TURN-HELIX DOMAIN PROTEIN"/>
    <property type="match status" value="1"/>
</dbReference>